<reference evidence="3 4" key="1">
    <citation type="journal article" date="2020" name="Nat. Commun.">
        <title>Genome of Tripterygium wilfordii and identification of cytochrome P450 involved in triptolide biosynthesis.</title>
        <authorList>
            <person name="Tu L."/>
            <person name="Su P."/>
            <person name="Zhang Z."/>
            <person name="Gao L."/>
            <person name="Wang J."/>
            <person name="Hu T."/>
            <person name="Zhou J."/>
            <person name="Zhang Y."/>
            <person name="Zhao Y."/>
            <person name="Liu Y."/>
            <person name="Song Y."/>
            <person name="Tong Y."/>
            <person name="Lu Y."/>
            <person name="Yang J."/>
            <person name="Xu C."/>
            <person name="Jia M."/>
            <person name="Peters R.J."/>
            <person name="Huang L."/>
            <person name="Gao W."/>
        </authorList>
    </citation>
    <scope>NUCLEOTIDE SEQUENCE [LARGE SCALE GENOMIC DNA]</scope>
    <source>
        <strain evidence="4">cv. XIE 37</strain>
        <tissue evidence="3">Leaf</tissue>
    </source>
</reference>
<dbReference type="Pfam" id="PF04572">
    <property type="entry name" value="Gb3_synth"/>
    <property type="match status" value="1"/>
</dbReference>
<feature type="domain" description="Alpha 1,4-glycosyltransferase" evidence="2">
    <location>
        <begin position="289"/>
        <end position="411"/>
    </location>
</feature>
<dbReference type="InterPro" id="IPR044789">
    <property type="entry name" value="Put_A1-4-GlycosylTfrase_plant"/>
</dbReference>
<organism evidence="3 4">
    <name type="scientific">Tripterygium wilfordii</name>
    <name type="common">Thunder God vine</name>
    <dbReference type="NCBI Taxonomy" id="458696"/>
    <lineage>
        <taxon>Eukaryota</taxon>
        <taxon>Viridiplantae</taxon>
        <taxon>Streptophyta</taxon>
        <taxon>Embryophyta</taxon>
        <taxon>Tracheophyta</taxon>
        <taxon>Spermatophyta</taxon>
        <taxon>Magnoliopsida</taxon>
        <taxon>eudicotyledons</taxon>
        <taxon>Gunneridae</taxon>
        <taxon>Pentapetalae</taxon>
        <taxon>rosids</taxon>
        <taxon>fabids</taxon>
        <taxon>Celastrales</taxon>
        <taxon>Celastraceae</taxon>
        <taxon>Tripterygium</taxon>
    </lineage>
</organism>
<keyword evidence="4" id="KW-1185">Reference proteome</keyword>
<dbReference type="Proteomes" id="UP000593562">
    <property type="component" value="Unassembled WGS sequence"/>
</dbReference>
<dbReference type="Pfam" id="PF04488">
    <property type="entry name" value="Gly_transf_sug"/>
    <property type="match status" value="1"/>
</dbReference>
<name>A0A7J7DWT5_TRIWF</name>
<dbReference type="PANTHER" id="PTHR46781">
    <property type="entry name" value="ALPHA 1,4-GLYCOSYLTRANSFERASE FAMILY PROTEIN"/>
    <property type="match status" value="1"/>
</dbReference>
<dbReference type="InterPro" id="IPR007577">
    <property type="entry name" value="GlycoTrfase_DXD_sugar-bd_CS"/>
</dbReference>
<dbReference type="InterPro" id="IPR029044">
    <property type="entry name" value="Nucleotide-diphossugar_trans"/>
</dbReference>
<dbReference type="InParanoid" id="A0A7J7DWT5"/>
<proteinExistence type="predicted"/>
<dbReference type="SUPFAM" id="SSF53448">
    <property type="entry name" value="Nucleotide-diphospho-sugar transferases"/>
    <property type="match status" value="1"/>
</dbReference>
<protein>
    <recommendedName>
        <fullName evidence="2">Alpha 1,4-glycosyltransferase domain-containing protein</fullName>
    </recommendedName>
</protein>
<dbReference type="Gene3D" id="3.90.550.20">
    <property type="match status" value="1"/>
</dbReference>
<dbReference type="AlphaFoldDB" id="A0A7J7DWT5"/>
<dbReference type="OrthoDB" id="409543at2759"/>
<evidence type="ECO:0000313" key="4">
    <source>
        <dbReference type="Proteomes" id="UP000593562"/>
    </source>
</evidence>
<evidence type="ECO:0000256" key="1">
    <source>
        <dbReference type="SAM" id="Phobius"/>
    </source>
</evidence>
<comment type="caution">
    <text evidence="3">The sequence shown here is derived from an EMBL/GenBank/DDBJ whole genome shotgun (WGS) entry which is preliminary data.</text>
</comment>
<gene>
    <name evidence="3" type="ORF">HS088_TW03G01190</name>
</gene>
<dbReference type="PANTHER" id="PTHR46781:SF2">
    <property type="entry name" value="ALPHA 1,4-GLYCOSYLTRANSFERASE FAMILY PROTEIN"/>
    <property type="match status" value="1"/>
</dbReference>
<accession>A0A7J7DWT5</accession>
<dbReference type="EMBL" id="JAAARO010000003">
    <property type="protein sequence ID" value="KAF5750850.1"/>
    <property type="molecule type" value="Genomic_DNA"/>
</dbReference>
<keyword evidence="1" id="KW-0812">Transmembrane</keyword>
<sequence length="416" mass="47814">MKTIAHKMFDYRLLNRAKSPVFCIITLTTAILSVIYVDTVISSISLQSATFGTKEISELWIHRHEMKSTLPLLSTQEEIERIDQGPLLPPLNVTEGERIDWFGRKLPEFDIFKSNNLTQEFDARVLEFFSHGCEVQFFMTWIAPARLFGRREFLAMDSVFKVHPNGCLVILSKSMDSNHGYRALKPLIDRGFKVSAISPHLSFLFNNTPAESWFDEMRRGRKDPGEIPIAQNLSNLIRLAVLYKYGGVYLDADFIVLKSFKNLRNSIGAQSIDIVSKKWTRLNNAVLVFDMNHPLLFKFIQEFASTFDGNKWGHNGPYLVSRVVQRVEGRPGFNFTVLPPMAFYPVDWNRIGGLFRKPENEAISRWVRAKLLQLRGETYGIHLWNKQSSRLRVEEGSVISRLILDHCVICENIHSS</sequence>
<evidence type="ECO:0000259" key="2">
    <source>
        <dbReference type="Pfam" id="PF04572"/>
    </source>
</evidence>
<evidence type="ECO:0000313" key="3">
    <source>
        <dbReference type="EMBL" id="KAF5750850.1"/>
    </source>
</evidence>
<feature type="transmembrane region" description="Helical" evidence="1">
    <location>
        <begin position="21"/>
        <end position="41"/>
    </location>
</feature>
<keyword evidence="1" id="KW-1133">Transmembrane helix</keyword>
<dbReference type="FunCoup" id="A0A7J7DWT5">
    <property type="interactions" value="77"/>
</dbReference>
<dbReference type="InterPro" id="IPR007652">
    <property type="entry name" value="A1-4-GlycosylTfrase_dom"/>
</dbReference>
<keyword evidence="1" id="KW-0472">Membrane</keyword>